<evidence type="ECO:0000313" key="3">
    <source>
        <dbReference type="Proteomes" id="UP000035681"/>
    </source>
</evidence>
<dbReference type="InterPro" id="IPR006708">
    <property type="entry name" value="Pex19"/>
</dbReference>
<protein>
    <recommendedName>
        <fullName evidence="2">Peroxin-19</fullName>
    </recommendedName>
</protein>
<dbReference type="Gene3D" id="1.20.120.900">
    <property type="entry name" value="Pex19, mPTS binding domain"/>
    <property type="match status" value="1"/>
</dbReference>
<dbReference type="AlphaFoldDB" id="A0AAF5DFN7"/>
<evidence type="ECO:0000313" key="4">
    <source>
        <dbReference type="WBParaSite" id="TCONS_00011031.p1"/>
    </source>
</evidence>
<evidence type="ECO:0000256" key="1">
    <source>
        <dbReference type="ARBA" id="ARBA00006326"/>
    </source>
</evidence>
<dbReference type="GO" id="GO:0005778">
    <property type="term" value="C:peroxisomal membrane"/>
    <property type="evidence" value="ECO:0007669"/>
    <property type="project" value="TreeGrafter"/>
</dbReference>
<keyword evidence="3" id="KW-1185">Reference proteome</keyword>
<dbReference type="PANTHER" id="PTHR12774:SF2">
    <property type="entry name" value="PEROXISOMAL BIOGENESIS FACTOR 19"/>
    <property type="match status" value="1"/>
</dbReference>
<comment type="similarity">
    <text evidence="1">Belongs to the peroxin-19 family.</text>
</comment>
<accession>A0AAF5DFN7</accession>
<dbReference type="InterPro" id="IPR011053">
    <property type="entry name" value="Single_hybrid_motif"/>
</dbReference>
<dbReference type="PANTHER" id="PTHR12774">
    <property type="entry name" value="PEROXISOMAL BIOGENESIS FACTOR 19"/>
    <property type="match status" value="1"/>
</dbReference>
<dbReference type="GO" id="GO:0045046">
    <property type="term" value="P:protein import into peroxisome membrane"/>
    <property type="evidence" value="ECO:0007669"/>
    <property type="project" value="TreeGrafter"/>
</dbReference>
<name>A0AAF5DFN7_STRER</name>
<dbReference type="InterPro" id="IPR038322">
    <property type="entry name" value="Pex19_C_sf"/>
</dbReference>
<dbReference type="Pfam" id="PF04614">
    <property type="entry name" value="Pex19"/>
    <property type="match status" value="1"/>
</dbReference>
<dbReference type="Proteomes" id="UP000035681">
    <property type="component" value="Unplaced"/>
</dbReference>
<reference evidence="4" key="1">
    <citation type="submission" date="2024-02" db="UniProtKB">
        <authorList>
            <consortium name="WormBaseParasite"/>
        </authorList>
    </citation>
    <scope>IDENTIFICATION</scope>
</reference>
<dbReference type="SUPFAM" id="SSF51230">
    <property type="entry name" value="Single hybrid motif"/>
    <property type="match status" value="1"/>
</dbReference>
<organism evidence="3 4">
    <name type="scientific">Strongyloides stercoralis</name>
    <name type="common">Threadworm</name>
    <dbReference type="NCBI Taxonomy" id="6248"/>
    <lineage>
        <taxon>Eukaryota</taxon>
        <taxon>Metazoa</taxon>
        <taxon>Ecdysozoa</taxon>
        <taxon>Nematoda</taxon>
        <taxon>Chromadorea</taxon>
        <taxon>Rhabditida</taxon>
        <taxon>Tylenchina</taxon>
        <taxon>Panagrolaimomorpha</taxon>
        <taxon>Strongyloidoidea</taxon>
        <taxon>Strongyloididae</taxon>
        <taxon>Strongyloides</taxon>
    </lineage>
</organism>
<dbReference type="WBParaSite" id="TCONS_00011031.p1">
    <property type="protein sequence ID" value="TCONS_00011031.p1"/>
    <property type="gene ID" value="XLOC_004988"/>
</dbReference>
<sequence length="429" mass="49812">DSNNLKNTVSILILKTTIKDGKNFKDHTLTEEDAELSELMNSAMADLGKNENKKGKQCTDDDLDAFMEQLDQQAMQDASKNFETMLDAIMKKVDSDRSTNDDGSLDEDRNFLSDMKKFMETANAINSGCSEEEMNKIMKEFEDPNSFMKNFTEILMEEMTNKETMYPPIKEMKDKFSKFLEEKGSTLSEEEIKKYKKQQEVVEKICIEFEKVDYDENNEEQKGERIIVLTKLFNELHSYGFVPQEFSPDIGNIGDPENCTIIMKLWIRLFFCIIFYCIMVDLCYETVLEKNYQRHEIEGYNDLCYIRHNSGVIVVSLNKNHEAMNEEIIKVDWDVNKKGADKIKSNVTGKGKKGARNLFPDTKLCIITTKSNKKYPLKFGMRANCIEVNDRLENDPDLVRKYPENHGYLAIVMPTADDKRYLPKVFKRE</sequence>
<dbReference type="Gene3D" id="2.40.50.100">
    <property type="match status" value="1"/>
</dbReference>
<evidence type="ECO:0000256" key="2">
    <source>
        <dbReference type="ARBA" id="ARBA00029688"/>
    </source>
</evidence>
<proteinExistence type="inferred from homology"/>
<dbReference type="GO" id="GO:0033328">
    <property type="term" value="F:peroxisome membrane targeting sequence binding"/>
    <property type="evidence" value="ECO:0007669"/>
    <property type="project" value="TreeGrafter"/>
</dbReference>